<accession>A0A6P7FB59</accession>
<gene>
    <name evidence="1" type="primary">LOC114327562</name>
</gene>
<organism evidence="1">
    <name type="scientific">Diabrotica virgifera virgifera</name>
    <name type="common">western corn rootworm</name>
    <dbReference type="NCBI Taxonomy" id="50390"/>
    <lineage>
        <taxon>Eukaryota</taxon>
        <taxon>Metazoa</taxon>
        <taxon>Ecdysozoa</taxon>
        <taxon>Arthropoda</taxon>
        <taxon>Hexapoda</taxon>
        <taxon>Insecta</taxon>
        <taxon>Pterygota</taxon>
        <taxon>Neoptera</taxon>
        <taxon>Endopterygota</taxon>
        <taxon>Coleoptera</taxon>
        <taxon>Polyphaga</taxon>
        <taxon>Cucujiformia</taxon>
        <taxon>Chrysomeloidea</taxon>
        <taxon>Chrysomelidae</taxon>
        <taxon>Galerucinae</taxon>
        <taxon>Diabroticina</taxon>
        <taxon>Diabroticites</taxon>
        <taxon>Diabrotica</taxon>
    </lineage>
</organism>
<dbReference type="RefSeq" id="XP_028132037.1">
    <property type="nucleotide sequence ID" value="XM_028276236.1"/>
</dbReference>
<dbReference type="InParanoid" id="A0A6P7FB59"/>
<name>A0A6P7FB59_DIAVI</name>
<dbReference type="KEGG" id="dvv:114327562"/>
<evidence type="ECO:0000313" key="1">
    <source>
        <dbReference type="RefSeq" id="XP_028132037.1"/>
    </source>
</evidence>
<dbReference type="AlphaFoldDB" id="A0A6P7FB59"/>
<protein>
    <submittedName>
        <fullName evidence="1">Uncharacterized protein LOC114327562</fullName>
    </submittedName>
</protein>
<reference evidence="1" key="1">
    <citation type="submission" date="2025-08" db="UniProtKB">
        <authorList>
            <consortium name="RefSeq"/>
        </authorList>
    </citation>
    <scope>IDENTIFICATION</scope>
    <source>
        <tissue evidence="1">Whole insect</tissue>
    </source>
</reference>
<sequence>MSGDFNSLWDSIDLTKDEEDSNDSVITSEVYNSPNHCFERAPPPLVPIPTKVSVPITGRNKKLPKLTRIIYKDDPYEHVEPETFMVNKTSSSIVSPQSTKLVQLVNGSRIYKINIPHNVIMAQGKGPVFMNIPGVGSMQLKLDPAFKNPGLDSPVTHVQPPSLQPISAIISTQGEKQENVFINETLYKNRLVPLTARAQPKNSRRLSPKKSKEENQLFIGFPKNDCNTSDKYLRRLNNIVDQYKTKLQKEMQYFSKLTKSVCKRNDNKNFKQQPDNFDDLLITKKVVILRNTKKKRDRPRNSLKKQHHILSAAFTSTKPIKVENWCKDVIKPCSTTIVDMTQLDNSTFARKRALIRDPNVLDYHQKQFEKRIIKTRKGFSDNIQFTKPLLLVNAYNYSMVLSFKTVYPKTNVVYLMDESYQFPKEVLQNVKFLDAVISGYIKIIDSEILNNFIKQETG</sequence>
<dbReference type="OrthoDB" id="6757273at2759"/>
<proteinExistence type="predicted"/>